<evidence type="ECO:0000256" key="8">
    <source>
        <dbReference type="ARBA" id="ARBA00022771"/>
    </source>
</evidence>
<organism evidence="20 21">
    <name type="scientific">Candida maltosa (strain Xu316)</name>
    <name type="common">Yeast</name>
    <dbReference type="NCBI Taxonomy" id="1245528"/>
    <lineage>
        <taxon>Eukaryota</taxon>
        <taxon>Fungi</taxon>
        <taxon>Dikarya</taxon>
        <taxon>Ascomycota</taxon>
        <taxon>Saccharomycotina</taxon>
        <taxon>Pichiomycetes</taxon>
        <taxon>Debaryomycetaceae</taxon>
        <taxon>Candida/Lodderomyces clade</taxon>
        <taxon>Candida</taxon>
    </lineage>
</organism>
<dbReference type="GO" id="GO:0000974">
    <property type="term" value="C:Prp19 complex"/>
    <property type="evidence" value="ECO:0007669"/>
    <property type="project" value="TreeGrafter"/>
</dbReference>
<dbReference type="InterPro" id="IPR035979">
    <property type="entry name" value="RBD_domain_sf"/>
</dbReference>
<feature type="zinc finger region" description="C3H1-type" evidence="16">
    <location>
        <begin position="69"/>
        <end position="96"/>
    </location>
</feature>
<dbReference type="PROSITE" id="PS50102">
    <property type="entry name" value="RRM"/>
    <property type="match status" value="1"/>
</dbReference>
<keyword evidence="9 16" id="KW-0862">Zinc</keyword>
<keyword evidence="13" id="KW-0131">Cell cycle</keyword>
<dbReference type="InterPro" id="IPR000571">
    <property type="entry name" value="Znf_CCCH"/>
</dbReference>
<comment type="caution">
    <text evidence="20">The sequence shown here is derived from an EMBL/GenBank/DDBJ whole genome shotgun (WGS) entry which is preliminary data.</text>
</comment>
<keyword evidence="11" id="KW-0508">mRNA splicing</keyword>
<dbReference type="GO" id="GO:0008380">
    <property type="term" value="P:RNA splicing"/>
    <property type="evidence" value="ECO:0007669"/>
    <property type="project" value="UniProtKB-KW"/>
</dbReference>
<evidence type="ECO:0000256" key="11">
    <source>
        <dbReference type="ARBA" id="ARBA00023187"/>
    </source>
</evidence>
<dbReference type="Gene3D" id="3.30.70.330">
    <property type="match status" value="1"/>
</dbReference>
<evidence type="ECO:0000256" key="12">
    <source>
        <dbReference type="ARBA" id="ARBA00023242"/>
    </source>
</evidence>
<dbReference type="GO" id="GO:0071006">
    <property type="term" value="C:U2-type catalytic step 1 spliceosome"/>
    <property type="evidence" value="ECO:0007669"/>
    <property type="project" value="TreeGrafter"/>
</dbReference>
<evidence type="ECO:0000256" key="9">
    <source>
        <dbReference type="ARBA" id="ARBA00022833"/>
    </source>
</evidence>
<dbReference type="InterPro" id="IPR000504">
    <property type="entry name" value="RRM_dom"/>
</dbReference>
<protein>
    <recommendedName>
        <fullName evidence="4">Pre-mRNA-splicing factor CWC2</fullName>
    </recommendedName>
</protein>
<keyword evidence="12" id="KW-0539">Nucleus</keyword>
<dbReference type="SUPFAM" id="SSF54928">
    <property type="entry name" value="RNA-binding domain, RBD"/>
    <property type="match status" value="1"/>
</dbReference>
<feature type="domain" description="C3H1-type" evidence="19">
    <location>
        <begin position="69"/>
        <end position="96"/>
    </location>
</feature>
<keyword evidence="6 16" id="KW-0479">Metal-binding</keyword>
<proteinExistence type="inferred from homology"/>
<comment type="function">
    <text evidence="14">Involved in the first step of pre-mRNA splicing. Required for cell growth and cell cycle control. Plays a role in the levels of the U1, U4, U5 and U6 snRNAs and the maintenance of the U4/U6 snRNA complex. May provide the link between the 'nineteen complex' NTC spliceosome protein complex and the spliceosome through the U6 snRNA. Associates predominantly with U6 snRNAs in assembled active spliceosomes. Binds directly to the internal stem-loop (ISL) domain of the U6 snRNA and to the pre-mRNA intron near the 5' splice site during the activation and catalytic phases of the spliceosome cycle.</text>
</comment>
<dbReference type="InterPro" id="IPR036855">
    <property type="entry name" value="Znf_CCCH_sf"/>
</dbReference>
<dbReference type="EMBL" id="AOGT01000508">
    <property type="protein sequence ID" value="EMG49737.1"/>
    <property type="molecule type" value="Genomic_DNA"/>
</dbReference>
<keyword evidence="10 15" id="KW-0694">RNA-binding</keyword>
<comment type="subcellular location">
    <subcellularLocation>
        <location evidence="1">Nucleus</location>
    </subcellularLocation>
</comment>
<dbReference type="GO" id="GO:0008270">
    <property type="term" value="F:zinc ion binding"/>
    <property type="evidence" value="ECO:0007669"/>
    <property type="project" value="UniProtKB-KW"/>
</dbReference>
<gene>
    <name evidence="20" type="ORF">G210_5431</name>
</gene>
<keyword evidence="5" id="KW-0507">mRNA processing</keyword>
<evidence type="ECO:0000313" key="21">
    <source>
        <dbReference type="Proteomes" id="UP000011777"/>
    </source>
</evidence>
<evidence type="ECO:0000256" key="3">
    <source>
        <dbReference type="ARBA" id="ARBA00011524"/>
    </source>
</evidence>
<evidence type="ECO:0000256" key="2">
    <source>
        <dbReference type="ARBA" id="ARBA00008024"/>
    </source>
</evidence>
<evidence type="ECO:0000256" key="4">
    <source>
        <dbReference type="ARBA" id="ARBA00017295"/>
    </source>
</evidence>
<dbReference type="PANTHER" id="PTHR14089">
    <property type="entry name" value="PRE-MRNA-SPLICING FACTOR RBM22"/>
    <property type="match status" value="1"/>
</dbReference>
<dbReference type="PROSITE" id="PS50103">
    <property type="entry name" value="ZF_C3H1"/>
    <property type="match status" value="1"/>
</dbReference>
<evidence type="ECO:0000256" key="1">
    <source>
        <dbReference type="ARBA" id="ARBA00004123"/>
    </source>
</evidence>
<feature type="compositionally biased region" description="Basic and acidic residues" evidence="17">
    <location>
        <begin position="246"/>
        <end position="276"/>
    </location>
</feature>
<keyword evidence="21" id="KW-1185">Reference proteome</keyword>
<feature type="domain" description="RRM" evidence="18">
    <location>
        <begin position="133"/>
        <end position="209"/>
    </location>
</feature>
<evidence type="ECO:0000256" key="10">
    <source>
        <dbReference type="ARBA" id="ARBA00022884"/>
    </source>
</evidence>
<dbReference type="HOGENOM" id="CLU_043308_0_1_1"/>
<dbReference type="SUPFAM" id="SSF90229">
    <property type="entry name" value="CCCH zinc finger"/>
    <property type="match status" value="1"/>
</dbReference>
<feature type="region of interest" description="Disordered" evidence="17">
    <location>
        <begin position="1"/>
        <end position="28"/>
    </location>
</feature>
<evidence type="ECO:0000256" key="5">
    <source>
        <dbReference type="ARBA" id="ARBA00022664"/>
    </source>
</evidence>
<dbReference type="eggNOG" id="KOG0118">
    <property type="taxonomic scope" value="Eukaryota"/>
</dbReference>
<comment type="similarity">
    <text evidence="2">Belongs to the RRM CWC2 family.</text>
</comment>
<dbReference type="Pfam" id="PF16131">
    <property type="entry name" value="Torus"/>
    <property type="match status" value="1"/>
</dbReference>
<evidence type="ECO:0000259" key="19">
    <source>
        <dbReference type="PROSITE" id="PS50103"/>
    </source>
</evidence>
<dbReference type="GO" id="GO:0006397">
    <property type="term" value="P:mRNA processing"/>
    <property type="evidence" value="ECO:0007669"/>
    <property type="project" value="UniProtKB-KW"/>
</dbReference>
<evidence type="ECO:0000256" key="7">
    <source>
        <dbReference type="ARBA" id="ARBA00022728"/>
    </source>
</evidence>
<evidence type="ECO:0000256" key="16">
    <source>
        <dbReference type="PROSITE-ProRule" id="PRU00723"/>
    </source>
</evidence>
<evidence type="ECO:0000256" key="14">
    <source>
        <dbReference type="ARBA" id="ARBA00025224"/>
    </source>
</evidence>
<evidence type="ECO:0000256" key="15">
    <source>
        <dbReference type="PROSITE-ProRule" id="PRU00176"/>
    </source>
</evidence>
<keyword evidence="7" id="KW-0747">Spliceosome</keyword>
<evidence type="ECO:0000256" key="13">
    <source>
        <dbReference type="ARBA" id="ARBA00023306"/>
    </source>
</evidence>
<dbReference type="PANTHER" id="PTHR14089:SF2">
    <property type="entry name" value="PRE-MRNA-SPLICING FACTOR CWC2"/>
    <property type="match status" value="1"/>
</dbReference>
<dbReference type="AlphaFoldDB" id="M3HQH4"/>
<evidence type="ECO:0000256" key="17">
    <source>
        <dbReference type="SAM" id="MobiDB-lite"/>
    </source>
</evidence>
<dbReference type="OMA" id="WYNKWSQ"/>
<evidence type="ECO:0000259" key="18">
    <source>
        <dbReference type="PROSITE" id="PS50102"/>
    </source>
</evidence>
<dbReference type="STRING" id="1245528.M3HQH4"/>
<feature type="compositionally biased region" description="Polar residues" evidence="17">
    <location>
        <begin position="1"/>
        <end position="10"/>
    </location>
</feature>
<accession>M3HQH4</accession>
<dbReference type="InterPro" id="IPR032297">
    <property type="entry name" value="Torus"/>
</dbReference>
<name>M3HQH4_CANMX</name>
<dbReference type="InterPro" id="IPR039171">
    <property type="entry name" value="Cwc2/Slt11"/>
</dbReference>
<sequence>MASSNSTSLTRPARLQINPSTLTDSAKPVEVGSPSFNIWWTKSTSSSSGKEKSKYRVNIAKDEGYTKATSGSPICLFFSRGCCYLGQKCKYFHRLPSPEIDHFKPTQDCFGRDKTANYRDDMDGVGSFNKVNCTLYISGFYMRNNIEDLIVRNVMEFGEVVKTRVLKEKSCAFITLKTENQAQFVKEALNCQSLQEGSNEVLKVRWANEDKNPEAQKLEKRRMEELAMDTVRQLLESENSLKRQKVANDDGNSTKEDDKDDEKENNVVETSGEKETTNGTPKNGIIGASTLNEVTKLKKKLVFKRQEPLLVNVLGNYSSDEDDY</sequence>
<reference evidence="20 21" key="1">
    <citation type="submission" date="2013-02" db="EMBL/GenBank/DDBJ databases">
        <title>Genome sequence of Candida maltosa Xu316, a potential industrial strain for xylitol and ethanol production.</title>
        <authorList>
            <person name="Yu J."/>
            <person name="Wang Q."/>
            <person name="Geng X."/>
            <person name="Bao W."/>
            <person name="He P."/>
            <person name="Cai J."/>
        </authorList>
    </citation>
    <scope>NUCLEOTIDE SEQUENCE [LARGE SCALE GENOMIC DNA]</scope>
    <source>
        <strain evidence="21">Xu316</strain>
    </source>
</reference>
<dbReference type="InterPro" id="IPR012677">
    <property type="entry name" value="Nucleotide-bd_a/b_plait_sf"/>
</dbReference>
<evidence type="ECO:0000313" key="20">
    <source>
        <dbReference type="EMBL" id="EMG49737.1"/>
    </source>
</evidence>
<feature type="region of interest" description="Disordered" evidence="17">
    <location>
        <begin position="238"/>
        <end position="287"/>
    </location>
</feature>
<dbReference type="GO" id="GO:0071007">
    <property type="term" value="C:U2-type catalytic step 2 spliceosome"/>
    <property type="evidence" value="ECO:0007669"/>
    <property type="project" value="TreeGrafter"/>
</dbReference>
<dbReference type="GO" id="GO:0017070">
    <property type="term" value="F:U6 snRNA binding"/>
    <property type="evidence" value="ECO:0007669"/>
    <property type="project" value="TreeGrafter"/>
</dbReference>
<dbReference type="OrthoDB" id="10251848at2759"/>
<comment type="subunit">
    <text evidence="3">Associated with the spliceosome.</text>
</comment>
<evidence type="ECO:0000256" key="6">
    <source>
        <dbReference type="ARBA" id="ARBA00022723"/>
    </source>
</evidence>
<dbReference type="Proteomes" id="UP000011777">
    <property type="component" value="Unassembled WGS sequence"/>
</dbReference>
<dbReference type="GO" id="GO:0036002">
    <property type="term" value="F:pre-mRNA binding"/>
    <property type="evidence" value="ECO:0007669"/>
    <property type="project" value="TreeGrafter"/>
</dbReference>
<keyword evidence="8 16" id="KW-0863">Zinc-finger</keyword>